<reference evidence="1" key="1">
    <citation type="submission" date="2024-03" db="EMBL/GenBank/DDBJ databases">
        <title>Complete genome sequence of Sulfurisphaera javensis strain KD-1.</title>
        <authorList>
            <person name="Sakai H."/>
            <person name="Nur N."/>
            <person name="Suwanto A."/>
            <person name="Kurosawa N."/>
        </authorList>
    </citation>
    <scope>NUCLEOTIDE SEQUENCE</scope>
    <source>
        <strain evidence="1">KD-1</strain>
    </source>
</reference>
<proteinExistence type="predicted"/>
<accession>A0AAT9GVL3</accession>
<dbReference type="EMBL" id="AP031322">
    <property type="protein sequence ID" value="BFH74693.1"/>
    <property type="molecule type" value="Genomic_DNA"/>
</dbReference>
<sequence>MTRLIDRYYLLKEKFIFAIQYLFYVSKEDVCLKYAQVLALASTIVVQLEQSYDIIDEMSRATDINKVLDGFNKLSRLVTKVYNDIADIASNENLQKDDKINKALHRLLEWNSNLSSFYENCSKNKDFLTYVKIFTSLSIAPDYISDYIKEILNR</sequence>
<organism evidence="1">
    <name type="scientific">Sulfurisphaera javensis</name>
    <dbReference type="NCBI Taxonomy" id="2049879"/>
    <lineage>
        <taxon>Archaea</taxon>
        <taxon>Thermoproteota</taxon>
        <taxon>Thermoprotei</taxon>
        <taxon>Sulfolobales</taxon>
        <taxon>Sulfolobaceae</taxon>
        <taxon>Sulfurisphaera</taxon>
    </lineage>
</organism>
<dbReference type="KEGG" id="sjv:SJAV_26370"/>
<protein>
    <submittedName>
        <fullName evidence="1">Uncharacterized protein</fullName>
    </submittedName>
</protein>
<evidence type="ECO:0000313" key="1">
    <source>
        <dbReference type="EMBL" id="BFH74693.1"/>
    </source>
</evidence>
<dbReference type="AlphaFoldDB" id="A0AAT9GVL3"/>
<gene>
    <name evidence="1" type="ORF">SJAV_26370</name>
</gene>
<name>A0AAT9GVL3_9CREN</name>